<dbReference type="HAMAP" id="MF_01006">
    <property type="entry name" value="Undec_diphosphatase"/>
    <property type="match status" value="1"/>
</dbReference>
<comment type="similarity">
    <text evidence="2 14">Belongs to the UppP family.</text>
</comment>
<keyword evidence="14" id="KW-0573">Peptidoglycan synthesis</keyword>
<keyword evidence="6 14" id="KW-0812">Transmembrane</keyword>
<dbReference type="GO" id="GO:0009252">
    <property type="term" value="P:peptidoglycan biosynthetic process"/>
    <property type="evidence" value="ECO:0007669"/>
    <property type="project" value="UniProtKB-KW"/>
</dbReference>
<name>A0A512IR79_9HYPH</name>
<feature type="transmembrane region" description="Helical" evidence="14">
    <location>
        <begin position="263"/>
        <end position="284"/>
    </location>
</feature>
<dbReference type="GO" id="GO:0071555">
    <property type="term" value="P:cell wall organization"/>
    <property type="evidence" value="ECO:0007669"/>
    <property type="project" value="UniProtKB-KW"/>
</dbReference>
<dbReference type="OrthoDB" id="9808289at2"/>
<feature type="transmembrane region" description="Helical" evidence="14">
    <location>
        <begin position="234"/>
        <end position="251"/>
    </location>
</feature>
<comment type="miscellaneous">
    <text evidence="14">Bacitracin is thought to be involved in the inhibition of peptidoglycan synthesis by sequestering undecaprenyl diphosphate, thereby reducing the pool of lipid carrier available.</text>
</comment>
<dbReference type="EC" id="3.6.1.27" evidence="3 14"/>
<evidence type="ECO:0000313" key="16">
    <source>
        <dbReference type="Proteomes" id="UP000321258"/>
    </source>
</evidence>
<keyword evidence="14" id="KW-0133">Cell shape</keyword>
<evidence type="ECO:0000256" key="3">
    <source>
        <dbReference type="ARBA" id="ARBA00012374"/>
    </source>
</evidence>
<evidence type="ECO:0000256" key="8">
    <source>
        <dbReference type="ARBA" id="ARBA00022989"/>
    </source>
</evidence>
<dbReference type="InterPro" id="IPR003824">
    <property type="entry name" value="UppP"/>
</dbReference>
<dbReference type="RefSeq" id="WP_147079104.1">
    <property type="nucleotide sequence ID" value="NZ_BJZT01000027.1"/>
</dbReference>
<dbReference type="GO" id="GO:0050380">
    <property type="term" value="F:undecaprenyl-diphosphatase activity"/>
    <property type="evidence" value="ECO:0007669"/>
    <property type="project" value="UniProtKB-UniRule"/>
</dbReference>
<feature type="transmembrane region" description="Helical" evidence="14">
    <location>
        <begin position="107"/>
        <end position="128"/>
    </location>
</feature>
<comment type="caution">
    <text evidence="15">The sequence shown here is derived from an EMBL/GenBank/DDBJ whole genome shotgun (WGS) entry which is preliminary data.</text>
</comment>
<dbReference type="PANTHER" id="PTHR30622:SF3">
    <property type="entry name" value="UNDECAPRENYL-DIPHOSPHATASE"/>
    <property type="match status" value="1"/>
</dbReference>
<comment type="function">
    <text evidence="14">Catalyzes the dephosphorylation of undecaprenyl diphosphate (UPP). Confers resistance to bacitracin.</text>
</comment>
<feature type="transmembrane region" description="Helical" evidence="14">
    <location>
        <begin position="204"/>
        <end position="222"/>
    </location>
</feature>
<feature type="transmembrane region" description="Helical" evidence="14">
    <location>
        <begin position="169"/>
        <end position="192"/>
    </location>
</feature>
<evidence type="ECO:0000256" key="4">
    <source>
        <dbReference type="ARBA" id="ARBA00021581"/>
    </source>
</evidence>
<keyword evidence="7 14" id="KW-0378">Hydrolase</keyword>
<keyword evidence="10 14" id="KW-0046">Antibiotic resistance</keyword>
<accession>A0A512IR79</accession>
<dbReference type="NCBIfam" id="NF001389">
    <property type="entry name" value="PRK00281.1-2"/>
    <property type="match status" value="1"/>
</dbReference>
<dbReference type="AlphaFoldDB" id="A0A512IR79"/>
<dbReference type="GO" id="GO:0008360">
    <property type="term" value="P:regulation of cell shape"/>
    <property type="evidence" value="ECO:0007669"/>
    <property type="project" value="UniProtKB-KW"/>
</dbReference>
<evidence type="ECO:0000256" key="9">
    <source>
        <dbReference type="ARBA" id="ARBA00023136"/>
    </source>
</evidence>
<feature type="transmembrane region" description="Helical" evidence="14">
    <location>
        <begin position="45"/>
        <end position="62"/>
    </location>
</feature>
<organism evidence="15 16">
    <name type="scientific">Methylobacterium haplocladii</name>
    <dbReference type="NCBI Taxonomy" id="1176176"/>
    <lineage>
        <taxon>Bacteria</taxon>
        <taxon>Pseudomonadati</taxon>
        <taxon>Pseudomonadota</taxon>
        <taxon>Alphaproteobacteria</taxon>
        <taxon>Hyphomicrobiales</taxon>
        <taxon>Methylobacteriaceae</taxon>
        <taxon>Methylobacterium</taxon>
    </lineage>
</organism>
<evidence type="ECO:0000256" key="12">
    <source>
        <dbReference type="ARBA" id="ARBA00032932"/>
    </source>
</evidence>
<proteinExistence type="inferred from homology"/>
<dbReference type="EMBL" id="BJZT01000027">
    <property type="protein sequence ID" value="GEP00119.1"/>
    <property type="molecule type" value="Genomic_DNA"/>
</dbReference>
<evidence type="ECO:0000256" key="10">
    <source>
        <dbReference type="ARBA" id="ARBA00023251"/>
    </source>
</evidence>
<gene>
    <name evidence="14 15" type="primary">uppP</name>
    <name evidence="15" type="ORF">MHA02_25060</name>
</gene>
<evidence type="ECO:0000256" key="14">
    <source>
        <dbReference type="HAMAP-Rule" id="MF_01006"/>
    </source>
</evidence>
<comment type="subcellular location">
    <subcellularLocation>
        <location evidence="1 14">Cell membrane</location>
        <topology evidence="1 14">Multi-pass membrane protein</topology>
    </subcellularLocation>
</comment>
<dbReference type="NCBIfam" id="NF001390">
    <property type="entry name" value="PRK00281.1-4"/>
    <property type="match status" value="1"/>
</dbReference>
<keyword evidence="9 14" id="KW-0472">Membrane</keyword>
<sequence>MDFANILKALVLAVVEGATEFIPVSSTGHQLLIGHFIGFKSPNNTYEVLIQLGAVLAILYAYFGRLTKIATALPHDPRARRFVGSILLAFIPAAIIGGLFSKYIKLYLFNPWIVCATLVAGGLVLLVIDEADPYQQTDAEGDDDRAVRTERIERKDDVFEFSLPMALKIGFFQCLAMIPGVSRSGATIVGAMLMGASKRAATEFSFYLAMPTMAGAFAKDLLDNYKNLSTDDALVIVIGFVAAFLAALVVVRSVLDYVSKHGFWLFAWWRIIVGSLGFAGLILFG</sequence>
<evidence type="ECO:0000256" key="1">
    <source>
        <dbReference type="ARBA" id="ARBA00004651"/>
    </source>
</evidence>
<keyword evidence="5 14" id="KW-1003">Cell membrane</keyword>
<dbReference type="PANTHER" id="PTHR30622">
    <property type="entry name" value="UNDECAPRENYL-DIPHOSPHATASE"/>
    <property type="match status" value="1"/>
</dbReference>
<keyword evidence="16" id="KW-1185">Reference proteome</keyword>
<feature type="transmembrane region" description="Helical" evidence="14">
    <location>
        <begin position="82"/>
        <end position="100"/>
    </location>
</feature>
<dbReference type="Proteomes" id="UP000321258">
    <property type="component" value="Unassembled WGS sequence"/>
</dbReference>
<evidence type="ECO:0000256" key="13">
    <source>
        <dbReference type="ARBA" id="ARBA00047594"/>
    </source>
</evidence>
<dbReference type="GO" id="GO:0005886">
    <property type="term" value="C:plasma membrane"/>
    <property type="evidence" value="ECO:0007669"/>
    <property type="project" value="UniProtKB-SubCell"/>
</dbReference>
<dbReference type="GO" id="GO:0046677">
    <property type="term" value="P:response to antibiotic"/>
    <property type="evidence" value="ECO:0007669"/>
    <property type="project" value="UniProtKB-UniRule"/>
</dbReference>
<evidence type="ECO:0000256" key="7">
    <source>
        <dbReference type="ARBA" id="ARBA00022801"/>
    </source>
</evidence>
<protein>
    <recommendedName>
        <fullName evidence="4 14">Undecaprenyl-diphosphatase</fullName>
        <ecNumber evidence="3 14">3.6.1.27</ecNumber>
    </recommendedName>
    <alternativeName>
        <fullName evidence="12 14">Bacitracin resistance protein</fullName>
    </alternativeName>
    <alternativeName>
        <fullName evidence="11 14">Undecaprenyl pyrophosphate phosphatase</fullName>
    </alternativeName>
</protein>
<evidence type="ECO:0000256" key="5">
    <source>
        <dbReference type="ARBA" id="ARBA00022475"/>
    </source>
</evidence>
<comment type="catalytic activity">
    <reaction evidence="13 14">
        <text>di-trans,octa-cis-undecaprenyl diphosphate + H2O = di-trans,octa-cis-undecaprenyl phosphate + phosphate + H(+)</text>
        <dbReference type="Rhea" id="RHEA:28094"/>
        <dbReference type="ChEBI" id="CHEBI:15377"/>
        <dbReference type="ChEBI" id="CHEBI:15378"/>
        <dbReference type="ChEBI" id="CHEBI:43474"/>
        <dbReference type="ChEBI" id="CHEBI:58405"/>
        <dbReference type="ChEBI" id="CHEBI:60392"/>
        <dbReference type="EC" id="3.6.1.27"/>
    </reaction>
</comment>
<dbReference type="Pfam" id="PF02673">
    <property type="entry name" value="BacA"/>
    <property type="match status" value="1"/>
</dbReference>
<evidence type="ECO:0000256" key="6">
    <source>
        <dbReference type="ARBA" id="ARBA00022692"/>
    </source>
</evidence>
<evidence type="ECO:0000256" key="11">
    <source>
        <dbReference type="ARBA" id="ARBA00032707"/>
    </source>
</evidence>
<reference evidence="15 16" key="1">
    <citation type="submission" date="2019-07" db="EMBL/GenBank/DDBJ databases">
        <title>Whole genome shotgun sequence of Methylobacterium haplocladii NBRC 107714.</title>
        <authorList>
            <person name="Hosoyama A."/>
            <person name="Uohara A."/>
            <person name="Ohji S."/>
            <person name="Ichikawa N."/>
        </authorList>
    </citation>
    <scope>NUCLEOTIDE SEQUENCE [LARGE SCALE GENOMIC DNA]</scope>
    <source>
        <strain evidence="15 16">NBRC 107714</strain>
    </source>
</reference>
<keyword evidence="8 14" id="KW-1133">Transmembrane helix</keyword>
<evidence type="ECO:0000313" key="15">
    <source>
        <dbReference type="EMBL" id="GEP00119.1"/>
    </source>
</evidence>
<evidence type="ECO:0000256" key="2">
    <source>
        <dbReference type="ARBA" id="ARBA00010621"/>
    </source>
</evidence>
<keyword evidence="14" id="KW-0961">Cell wall biogenesis/degradation</keyword>